<reference evidence="1" key="1">
    <citation type="journal article" date="2019" name="bioRxiv">
        <title>The Genome of the Zebra Mussel, Dreissena polymorpha: A Resource for Invasive Species Research.</title>
        <authorList>
            <person name="McCartney M.A."/>
            <person name="Auch B."/>
            <person name="Kono T."/>
            <person name="Mallez S."/>
            <person name="Zhang Y."/>
            <person name="Obille A."/>
            <person name="Becker A."/>
            <person name="Abrahante J.E."/>
            <person name="Garbe J."/>
            <person name="Badalamenti J.P."/>
            <person name="Herman A."/>
            <person name="Mangelson H."/>
            <person name="Liachko I."/>
            <person name="Sullivan S."/>
            <person name="Sone E.D."/>
            <person name="Koren S."/>
            <person name="Silverstein K.A.T."/>
            <person name="Beckman K.B."/>
            <person name="Gohl D.M."/>
        </authorList>
    </citation>
    <scope>NUCLEOTIDE SEQUENCE</scope>
    <source>
        <strain evidence="1">Duluth1</strain>
        <tissue evidence="1">Whole animal</tissue>
    </source>
</reference>
<accession>A0A9D4JGU4</accession>
<dbReference type="Proteomes" id="UP000828390">
    <property type="component" value="Unassembled WGS sequence"/>
</dbReference>
<protein>
    <submittedName>
        <fullName evidence="1">Uncharacterized protein</fullName>
    </submittedName>
</protein>
<comment type="caution">
    <text evidence="1">The sequence shown here is derived from an EMBL/GenBank/DDBJ whole genome shotgun (WGS) entry which is preliminary data.</text>
</comment>
<organism evidence="1 2">
    <name type="scientific">Dreissena polymorpha</name>
    <name type="common">Zebra mussel</name>
    <name type="synonym">Mytilus polymorpha</name>
    <dbReference type="NCBI Taxonomy" id="45954"/>
    <lineage>
        <taxon>Eukaryota</taxon>
        <taxon>Metazoa</taxon>
        <taxon>Spiralia</taxon>
        <taxon>Lophotrochozoa</taxon>
        <taxon>Mollusca</taxon>
        <taxon>Bivalvia</taxon>
        <taxon>Autobranchia</taxon>
        <taxon>Heteroconchia</taxon>
        <taxon>Euheterodonta</taxon>
        <taxon>Imparidentia</taxon>
        <taxon>Neoheterodontei</taxon>
        <taxon>Myida</taxon>
        <taxon>Dreissenoidea</taxon>
        <taxon>Dreissenidae</taxon>
        <taxon>Dreissena</taxon>
    </lineage>
</organism>
<sequence>MVNIIGSLRIRGIIRSDSSVMSSCTDEASSPKSVDISPLVFILVLVCCTVTCYLI</sequence>
<dbReference type="EMBL" id="JAIWYP010000006">
    <property type="protein sequence ID" value="KAH3812181.1"/>
    <property type="molecule type" value="Genomic_DNA"/>
</dbReference>
<dbReference type="AlphaFoldDB" id="A0A9D4JGU4"/>
<evidence type="ECO:0000313" key="2">
    <source>
        <dbReference type="Proteomes" id="UP000828390"/>
    </source>
</evidence>
<reference evidence="1" key="2">
    <citation type="submission" date="2020-11" db="EMBL/GenBank/DDBJ databases">
        <authorList>
            <person name="McCartney M.A."/>
            <person name="Auch B."/>
            <person name="Kono T."/>
            <person name="Mallez S."/>
            <person name="Becker A."/>
            <person name="Gohl D.M."/>
            <person name="Silverstein K.A.T."/>
            <person name="Koren S."/>
            <person name="Bechman K.B."/>
            <person name="Herman A."/>
            <person name="Abrahante J.E."/>
            <person name="Garbe J."/>
        </authorList>
    </citation>
    <scope>NUCLEOTIDE SEQUENCE</scope>
    <source>
        <strain evidence="1">Duluth1</strain>
        <tissue evidence="1">Whole animal</tissue>
    </source>
</reference>
<keyword evidence="2" id="KW-1185">Reference proteome</keyword>
<evidence type="ECO:0000313" key="1">
    <source>
        <dbReference type="EMBL" id="KAH3812181.1"/>
    </source>
</evidence>
<proteinExistence type="predicted"/>
<name>A0A9D4JGU4_DREPO</name>
<gene>
    <name evidence="1" type="ORF">DPMN_140605</name>
</gene>